<gene>
    <name evidence="4" type="ORF">ACFPJ5_00920</name>
</gene>
<protein>
    <submittedName>
        <fullName evidence="4">TrmB family transcriptional regulator</fullName>
    </submittedName>
</protein>
<evidence type="ECO:0000313" key="5">
    <source>
        <dbReference type="Proteomes" id="UP001596201"/>
    </source>
</evidence>
<keyword evidence="5" id="KW-1185">Reference proteome</keyword>
<dbReference type="Proteomes" id="UP001596201">
    <property type="component" value="Unassembled WGS sequence"/>
</dbReference>
<dbReference type="RefSeq" id="WP_227229224.1">
    <property type="nucleotide sequence ID" value="NZ_JAJCVJ010000001.1"/>
</dbReference>
<dbReference type="InterPro" id="IPR002831">
    <property type="entry name" value="Tscrpt_reg_TrmB_N"/>
</dbReference>
<dbReference type="SUPFAM" id="SSF46785">
    <property type="entry name" value="Winged helix' DNA-binding domain"/>
    <property type="match status" value="1"/>
</dbReference>
<feature type="domain" description="Transcription regulator TrmB C-terminal" evidence="3">
    <location>
        <begin position="109"/>
        <end position="349"/>
    </location>
</feature>
<evidence type="ECO:0000313" key="4">
    <source>
        <dbReference type="EMBL" id="MFC5365483.1"/>
    </source>
</evidence>
<reference evidence="4 5" key="1">
    <citation type="journal article" date="2019" name="Int. J. Syst. Evol. Microbiol.">
        <title>The Global Catalogue of Microorganisms (GCM) 10K type strain sequencing project: providing services to taxonomists for standard genome sequencing and annotation.</title>
        <authorList>
            <consortium name="The Broad Institute Genomics Platform"/>
            <consortium name="The Broad Institute Genome Sequencing Center for Infectious Disease"/>
            <person name="Wu L."/>
            <person name="Ma J."/>
        </authorList>
    </citation>
    <scope>NUCLEOTIDE SEQUENCE [LARGE SCALE GENOMIC DNA]</scope>
    <source>
        <strain evidence="4 5">CGMCC 1.12237</strain>
    </source>
</reference>
<sequence length="352" mass="38222">MDDSSLADLLSQFGLSDKEIDTYLTLLDHGEAKASTVADDAGVSKRYVYSISEKLEERGFVTVDDHVVPTTIRANPPEEVIDTLSRNLDEMEPALADRYTRTAPADARFEVVKSRVTVLKRAAELIANADEEVTLSIPHDRLPELADELRAALDRGVLVLLVVSGVEPGPDLGLDGLASVARAWSQPMPTMLTADRQSGLVAPTEMITRSNAGKEAIAFGQQQLGPILVGSFLGNYWPMAEEVYAAEPTALPATYRDFRHAVLEAELHRRAGTPIRARVRGRLVGGEEESFEEFVGRVTDVRQGLLAPGNNSFPVENSFDIETEEGVHLAVGGLGAFVEDVEASEVTLELIE</sequence>
<dbReference type="SUPFAM" id="SSF56024">
    <property type="entry name" value="Phospholipase D/nuclease"/>
    <property type="match status" value="1"/>
</dbReference>
<evidence type="ECO:0000256" key="1">
    <source>
        <dbReference type="ARBA" id="ARBA00007287"/>
    </source>
</evidence>
<dbReference type="CDD" id="cd09124">
    <property type="entry name" value="PLDc_like_TrmB_middle"/>
    <property type="match status" value="1"/>
</dbReference>
<dbReference type="PANTHER" id="PTHR34293">
    <property type="entry name" value="HTH-TYPE TRANSCRIPTIONAL REGULATOR TRMBL2"/>
    <property type="match status" value="1"/>
</dbReference>
<dbReference type="AlphaFoldDB" id="A0ABD5R6D7"/>
<evidence type="ECO:0000259" key="2">
    <source>
        <dbReference type="Pfam" id="PF01978"/>
    </source>
</evidence>
<feature type="domain" description="Transcription regulator TrmB N-terminal" evidence="2">
    <location>
        <begin position="10"/>
        <end position="78"/>
    </location>
</feature>
<dbReference type="InterPro" id="IPR036388">
    <property type="entry name" value="WH-like_DNA-bd_sf"/>
</dbReference>
<dbReference type="InterPro" id="IPR021586">
    <property type="entry name" value="Tscrpt_reg_TrmB_C"/>
</dbReference>
<dbReference type="Gene3D" id="1.10.10.10">
    <property type="entry name" value="Winged helix-like DNA-binding domain superfamily/Winged helix DNA-binding domain"/>
    <property type="match status" value="1"/>
</dbReference>
<comment type="similarity">
    <text evidence="1">Belongs to the transcriptional regulator TrmB family.</text>
</comment>
<dbReference type="Pfam" id="PF01978">
    <property type="entry name" value="TrmB"/>
    <property type="match status" value="1"/>
</dbReference>
<dbReference type="Pfam" id="PF11495">
    <property type="entry name" value="Regulator_TrmB"/>
    <property type="match status" value="1"/>
</dbReference>
<organism evidence="4 5">
    <name type="scientific">Salinirubrum litoreum</name>
    <dbReference type="NCBI Taxonomy" id="1126234"/>
    <lineage>
        <taxon>Archaea</taxon>
        <taxon>Methanobacteriati</taxon>
        <taxon>Methanobacteriota</taxon>
        <taxon>Stenosarchaea group</taxon>
        <taxon>Halobacteria</taxon>
        <taxon>Halobacteriales</taxon>
        <taxon>Haloferacaceae</taxon>
        <taxon>Salinirubrum</taxon>
    </lineage>
</organism>
<comment type="caution">
    <text evidence="4">The sequence shown here is derived from an EMBL/GenBank/DDBJ whole genome shotgun (WGS) entry which is preliminary data.</text>
</comment>
<dbReference type="InterPro" id="IPR036390">
    <property type="entry name" value="WH_DNA-bd_sf"/>
</dbReference>
<evidence type="ECO:0000259" key="3">
    <source>
        <dbReference type="Pfam" id="PF11495"/>
    </source>
</evidence>
<dbReference type="PANTHER" id="PTHR34293:SF1">
    <property type="entry name" value="HTH-TYPE TRANSCRIPTIONAL REGULATOR TRMBL2"/>
    <property type="match status" value="1"/>
</dbReference>
<name>A0ABD5R6D7_9EURY</name>
<dbReference type="EMBL" id="JBHSKX010000001">
    <property type="protein sequence ID" value="MFC5365483.1"/>
    <property type="molecule type" value="Genomic_DNA"/>
</dbReference>
<dbReference type="InterPro" id="IPR051797">
    <property type="entry name" value="TrmB-like"/>
</dbReference>
<proteinExistence type="inferred from homology"/>
<accession>A0ABD5R6D7</accession>
<dbReference type="SUPFAM" id="SSF159071">
    <property type="entry name" value="TrmB C-terminal domain-like"/>
    <property type="match status" value="1"/>
</dbReference>